<gene>
    <name evidence="1" type="ORF">X474_19965</name>
</gene>
<evidence type="ECO:0000313" key="1">
    <source>
        <dbReference type="EMBL" id="KIX12281.1"/>
    </source>
</evidence>
<sequence length="34" mass="3707">MFCFVQFFLLAEGAGKAFFSKEKATLLKPALPGV</sequence>
<comment type="caution">
    <text evidence="1">The sequence shown here is derived from an EMBL/GenBank/DDBJ whole genome shotgun (WGS) entry which is preliminary data.</text>
</comment>
<dbReference type="InParanoid" id="A0A0D2J988"/>
<dbReference type="Proteomes" id="UP000032233">
    <property type="component" value="Unassembled WGS sequence"/>
</dbReference>
<name>A0A0D2J988_9BACT</name>
<accession>A0A0D2J988</accession>
<proteinExistence type="predicted"/>
<keyword evidence="2" id="KW-1185">Reference proteome</keyword>
<evidence type="ECO:0000313" key="2">
    <source>
        <dbReference type="Proteomes" id="UP000032233"/>
    </source>
</evidence>
<protein>
    <submittedName>
        <fullName evidence="1">Uncharacterized protein</fullName>
    </submittedName>
</protein>
<dbReference type="EMBL" id="AZAC01000034">
    <property type="protein sequence ID" value="KIX12281.1"/>
    <property type="molecule type" value="Genomic_DNA"/>
</dbReference>
<reference evidence="1 2" key="1">
    <citation type="submission" date="2013-11" db="EMBL/GenBank/DDBJ databases">
        <title>Metagenomic analysis of a methanogenic consortium involved in long chain n-alkane degradation.</title>
        <authorList>
            <person name="Davidova I.A."/>
            <person name="Callaghan A.V."/>
            <person name="Wawrik B."/>
            <person name="Pruitt S."/>
            <person name="Marks C."/>
            <person name="Duncan K.E."/>
            <person name="Suflita J.M."/>
        </authorList>
    </citation>
    <scope>NUCLEOTIDE SEQUENCE [LARGE SCALE GENOMIC DNA]</scope>
    <source>
        <strain evidence="1 2">SPR</strain>
    </source>
</reference>
<organism evidence="1 2">
    <name type="scientific">Dethiosulfatarculus sandiegensis</name>
    <dbReference type="NCBI Taxonomy" id="1429043"/>
    <lineage>
        <taxon>Bacteria</taxon>
        <taxon>Pseudomonadati</taxon>
        <taxon>Thermodesulfobacteriota</taxon>
        <taxon>Desulfarculia</taxon>
        <taxon>Desulfarculales</taxon>
        <taxon>Desulfarculaceae</taxon>
        <taxon>Dethiosulfatarculus</taxon>
    </lineage>
</organism>
<dbReference type="AlphaFoldDB" id="A0A0D2J988"/>